<evidence type="ECO:0000256" key="1">
    <source>
        <dbReference type="SAM" id="SignalP"/>
    </source>
</evidence>
<dbReference type="GeneID" id="106673693"/>
<dbReference type="InterPro" id="IPR038602">
    <property type="entry name" value="Mite_allergen_7_sf"/>
</dbReference>
<reference evidence="2" key="1">
    <citation type="submission" date="2022-01" db="UniProtKB">
        <authorList>
            <consortium name="EnsemblMetazoa"/>
        </authorList>
    </citation>
    <scope>IDENTIFICATION</scope>
</reference>
<evidence type="ECO:0000313" key="3">
    <source>
        <dbReference type="Proteomes" id="UP000494040"/>
    </source>
</evidence>
<protein>
    <submittedName>
        <fullName evidence="2">Uncharacterized protein</fullName>
    </submittedName>
</protein>
<accession>A0A8I6S8L2</accession>
<feature type="chain" id="PRO_5035327113" evidence="1">
    <location>
        <begin position="17"/>
        <end position="226"/>
    </location>
</feature>
<proteinExistence type="predicted"/>
<dbReference type="KEGG" id="clec:106673693"/>
<dbReference type="Gene3D" id="3.15.10.50">
    <property type="match status" value="1"/>
</dbReference>
<organism evidence="2 3">
    <name type="scientific">Cimex lectularius</name>
    <name type="common">Bed bug</name>
    <name type="synonym">Acanthia lectularia</name>
    <dbReference type="NCBI Taxonomy" id="79782"/>
    <lineage>
        <taxon>Eukaryota</taxon>
        <taxon>Metazoa</taxon>
        <taxon>Ecdysozoa</taxon>
        <taxon>Arthropoda</taxon>
        <taxon>Hexapoda</taxon>
        <taxon>Insecta</taxon>
        <taxon>Pterygota</taxon>
        <taxon>Neoptera</taxon>
        <taxon>Paraneoptera</taxon>
        <taxon>Hemiptera</taxon>
        <taxon>Heteroptera</taxon>
        <taxon>Panheteroptera</taxon>
        <taxon>Cimicomorpha</taxon>
        <taxon>Cimicidae</taxon>
        <taxon>Cimex</taxon>
    </lineage>
</organism>
<dbReference type="AlphaFoldDB" id="A0A8I6S8L2"/>
<dbReference type="RefSeq" id="XP_014261365.1">
    <property type="nucleotide sequence ID" value="XM_014405879.2"/>
</dbReference>
<sequence length="226" mass="25223">MRVIWIIGLLIGSAVADTALLNNMTDQLLQSARSLIQQDAIDTMKIPDMNKHWNLVISVFKFNGILRCRDGWVKSPSSIERASDATMTTKGDKVTLNVLLGFGNLEFGFRSCNVKTYGKTWLENNITSKAYTTIYSNSVELQLSLKGHGAQCVASVDHIVLKNLGNLNIHIGGHYFYELEEQIKNWTVGHFQDYVVDSIVEKLSDAARCSISKLDLCSKIPPLSRN</sequence>
<feature type="signal peptide" evidence="1">
    <location>
        <begin position="1"/>
        <end position="16"/>
    </location>
</feature>
<dbReference type="EnsemblMetazoa" id="XM_014405879.2">
    <property type="protein sequence ID" value="XP_014261365.1"/>
    <property type="gene ID" value="LOC106673693"/>
</dbReference>
<name>A0A8I6S8L2_CIMLE</name>
<evidence type="ECO:0000313" key="2">
    <source>
        <dbReference type="EnsemblMetazoa" id="XP_014261365.1"/>
    </source>
</evidence>
<dbReference type="Pfam" id="PF16984">
    <property type="entry name" value="Grp7_allergen"/>
    <property type="match status" value="1"/>
</dbReference>
<keyword evidence="3" id="KW-1185">Reference proteome</keyword>
<dbReference type="OrthoDB" id="8187668at2759"/>
<keyword evidence="1" id="KW-0732">Signal</keyword>
<dbReference type="Proteomes" id="UP000494040">
    <property type="component" value="Unassembled WGS sequence"/>
</dbReference>
<dbReference type="InterPro" id="IPR020234">
    <property type="entry name" value="Mite_allergen_group-7"/>
</dbReference>